<dbReference type="InterPro" id="IPR014284">
    <property type="entry name" value="RNA_pol_sigma-70_dom"/>
</dbReference>
<proteinExistence type="inferred from homology"/>
<dbReference type="InterPro" id="IPR013324">
    <property type="entry name" value="RNA_pol_sigma_r3/r4-like"/>
</dbReference>
<evidence type="ECO:0000256" key="3">
    <source>
        <dbReference type="ARBA" id="ARBA00023016"/>
    </source>
</evidence>
<dbReference type="InterPro" id="IPR050813">
    <property type="entry name" value="Sigma-70_Factor"/>
</dbReference>
<evidence type="ECO:0000313" key="12">
    <source>
        <dbReference type="Proteomes" id="UP000071859"/>
    </source>
</evidence>
<evidence type="ECO:0000256" key="2">
    <source>
        <dbReference type="ARBA" id="ARBA00023015"/>
    </source>
</evidence>
<evidence type="ECO:0000313" key="11">
    <source>
        <dbReference type="EMBL" id="SAK78393.1"/>
    </source>
</evidence>
<keyword evidence="2 7" id="KW-0805">Transcription regulation</keyword>
<protein>
    <recommendedName>
        <fullName evidence="7 8">RNA polymerase sigma factor RpoH</fullName>
    </recommendedName>
    <alternativeName>
        <fullName evidence="7">RNA polymerase sigma-32 factor</fullName>
    </alternativeName>
</protein>
<gene>
    <name evidence="7" type="primary">rpoH</name>
    <name evidence="11" type="ORF">AWB78_03606</name>
</gene>
<dbReference type="SUPFAM" id="SSF88946">
    <property type="entry name" value="Sigma2 domain of RNA polymerase sigma factors"/>
    <property type="match status" value="1"/>
</dbReference>
<sequence length="331" mass="36815">MSDLPLVLSGERIVDKELMSVTNAMTLPNVLSSAPAKASSAGALTYAQSSMLTGQIGNIDAYIQAVNRIPMLSPAEERQYATEFREHGNLTAARQLVLSHLRLVVSIARNYLGYGLPHADLIQEGNIGLMKAVKRFDPEQNVRLVSYAMHWIKAEIHEYILRNWRMVKVATTKAQRKLFFNLRSHKTSHSAFTPDEIDGLANELNVKREEVAEMETRLSGGDIALEGQVEDGEEAFAPIAYLADSHNEPTNVIAARQFDKLQSDGLAEALESLDERSRRIIKARWLDVQDDGSGGKTLHELADEFGVSAERIRQIEASAMKKMRSALHDYA</sequence>
<dbReference type="InterPro" id="IPR013325">
    <property type="entry name" value="RNA_pol_sigma_r2"/>
</dbReference>
<name>A0A158C7U3_9BURK</name>
<dbReference type="Gene3D" id="1.10.601.10">
    <property type="entry name" value="RNA Polymerase Primary Sigma Factor"/>
    <property type="match status" value="1"/>
</dbReference>
<dbReference type="InterPro" id="IPR009042">
    <property type="entry name" value="RNA_pol_sigma70_r1_2"/>
</dbReference>
<dbReference type="InterPro" id="IPR007630">
    <property type="entry name" value="RNA_pol_sigma70_r4"/>
</dbReference>
<feature type="short sequence motif" description="Interaction with polymerase core subunit RpoC" evidence="7">
    <location>
        <begin position="120"/>
        <end position="123"/>
    </location>
</feature>
<evidence type="ECO:0000256" key="6">
    <source>
        <dbReference type="ARBA" id="ARBA00023163"/>
    </source>
</evidence>
<comment type="similarity">
    <text evidence="7">Belongs to the sigma-70 factor family. RpoH subfamily.</text>
</comment>
<dbReference type="HAMAP" id="MF_00961">
    <property type="entry name" value="Sigma70_RpoH"/>
    <property type="match status" value="1"/>
</dbReference>
<dbReference type="Proteomes" id="UP000071859">
    <property type="component" value="Unassembled WGS sequence"/>
</dbReference>
<dbReference type="InterPro" id="IPR007627">
    <property type="entry name" value="RNA_pol_sigma70_r2"/>
</dbReference>
<comment type="subunit">
    <text evidence="7">Interacts with the RNA polymerase core enzyme.</text>
</comment>
<keyword evidence="1 7" id="KW-0963">Cytoplasm</keyword>
<evidence type="ECO:0000259" key="9">
    <source>
        <dbReference type="PROSITE" id="PS00715"/>
    </source>
</evidence>
<dbReference type="InterPro" id="IPR000943">
    <property type="entry name" value="RNA_pol_sigma70"/>
</dbReference>
<dbReference type="Pfam" id="PF04542">
    <property type="entry name" value="Sigma70_r2"/>
    <property type="match status" value="1"/>
</dbReference>
<dbReference type="CDD" id="cd06171">
    <property type="entry name" value="Sigma70_r4"/>
    <property type="match status" value="1"/>
</dbReference>
<dbReference type="NCBIfam" id="TIGR02937">
    <property type="entry name" value="sigma70-ECF"/>
    <property type="match status" value="1"/>
</dbReference>
<dbReference type="Gene3D" id="1.20.140.160">
    <property type="match status" value="1"/>
</dbReference>
<dbReference type="GO" id="GO:0009408">
    <property type="term" value="P:response to heat"/>
    <property type="evidence" value="ECO:0007669"/>
    <property type="project" value="UniProtKB-UniRule"/>
</dbReference>
<dbReference type="NCBIfam" id="NF005143">
    <property type="entry name" value="PRK06596.1"/>
    <property type="match status" value="1"/>
</dbReference>
<keyword evidence="4 7" id="KW-0731">Sigma factor</keyword>
<dbReference type="GO" id="GO:0016987">
    <property type="term" value="F:sigma factor activity"/>
    <property type="evidence" value="ECO:0007669"/>
    <property type="project" value="UniProtKB-UniRule"/>
</dbReference>
<keyword evidence="6 7" id="KW-0804">Transcription</keyword>
<dbReference type="EMBL" id="FCOX02000017">
    <property type="protein sequence ID" value="SAK78393.1"/>
    <property type="molecule type" value="Genomic_DNA"/>
</dbReference>
<feature type="domain" description="RNA polymerase sigma-70" evidence="9">
    <location>
        <begin position="120"/>
        <end position="133"/>
    </location>
</feature>
<evidence type="ECO:0000256" key="4">
    <source>
        <dbReference type="ARBA" id="ARBA00023082"/>
    </source>
</evidence>
<evidence type="ECO:0000256" key="7">
    <source>
        <dbReference type="HAMAP-Rule" id="MF_00961"/>
    </source>
</evidence>
<dbReference type="GO" id="GO:0005737">
    <property type="term" value="C:cytoplasm"/>
    <property type="evidence" value="ECO:0007669"/>
    <property type="project" value="UniProtKB-SubCell"/>
</dbReference>
<dbReference type="NCBIfam" id="TIGR02392">
    <property type="entry name" value="rpoH_proteo"/>
    <property type="match status" value="1"/>
</dbReference>
<dbReference type="AlphaFoldDB" id="A0A158C7U3"/>
<dbReference type="PRINTS" id="PR00046">
    <property type="entry name" value="SIGMA70FCT"/>
</dbReference>
<dbReference type="GO" id="GO:0003677">
    <property type="term" value="F:DNA binding"/>
    <property type="evidence" value="ECO:0007669"/>
    <property type="project" value="UniProtKB-UniRule"/>
</dbReference>
<comment type="caution">
    <text evidence="11">The sequence shown here is derived from an EMBL/GenBank/DDBJ whole genome shotgun (WGS) entry which is preliminary data.</text>
</comment>
<dbReference type="SUPFAM" id="SSF88659">
    <property type="entry name" value="Sigma3 and sigma4 domains of RNA polymerase sigma factors"/>
    <property type="match status" value="1"/>
</dbReference>
<dbReference type="InterPro" id="IPR012759">
    <property type="entry name" value="RNA_pol_sigma_RpoH_proteobac"/>
</dbReference>
<dbReference type="PROSITE" id="PS00715">
    <property type="entry name" value="SIGMA70_1"/>
    <property type="match status" value="1"/>
</dbReference>
<evidence type="ECO:0000259" key="10">
    <source>
        <dbReference type="PROSITE" id="PS00716"/>
    </source>
</evidence>
<accession>A0A158C7U3</accession>
<dbReference type="GO" id="GO:0006352">
    <property type="term" value="P:DNA-templated transcription initiation"/>
    <property type="evidence" value="ECO:0007669"/>
    <property type="project" value="UniProtKB-UniRule"/>
</dbReference>
<evidence type="ECO:0000256" key="1">
    <source>
        <dbReference type="ARBA" id="ARBA00022490"/>
    </source>
</evidence>
<dbReference type="PANTHER" id="PTHR30376:SF3">
    <property type="entry name" value="RNA POLYMERASE SIGMA FACTOR RPOH"/>
    <property type="match status" value="1"/>
</dbReference>
<feature type="DNA-binding region" description="H-T-H motif" evidence="7">
    <location>
        <begin position="298"/>
        <end position="317"/>
    </location>
</feature>
<comment type="function">
    <text evidence="7">Sigma factors are initiation factors that promote the attachment of RNA polymerase to specific initiation sites and are then released. This sigma factor is involved in regulation of expression of heat shock genes.</text>
</comment>
<keyword evidence="5 7" id="KW-0238">DNA-binding</keyword>
<feature type="region of interest" description="Sigma-70 factor domain-2" evidence="7">
    <location>
        <begin position="96"/>
        <end position="165"/>
    </location>
</feature>
<dbReference type="Pfam" id="PF04545">
    <property type="entry name" value="Sigma70_r4"/>
    <property type="match status" value="1"/>
</dbReference>
<evidence type="ECO:0000256" key="5">
    <source>
        <dbReference type="ARBA" id="ARBA00023125"/>
    </source>
</evidence>
<dbReference type="PROSITE" id="PS00716">
    <property type="entry name" value="SIGMA70_2"/>
    <property type="match status" value="1"/>
</dbReference>
<dbReference type="Pfam" id="PF00140">
    <property type="entry name" value="Sigma70_r1_2"/>
    <property type="match status" value="1"/>
</dbReference>
<evidence type="ECO:0000256" key="8">
    <source>
        <dbReference type="NCBIfam" id="TIGR02392"/>
    </source>
</evidence>
<reference evidence="11" key="1">
    <citation type="submission" date="2016-01" db="EMBL/GenBank/DDBJ databases">
        <authorList>
            <person name="Peeters C."/>
        </authorList>
    </citation>
    <scope>NUCLEOTIDE SEQUENCE</scope>
    <source>
        <strain evidence="11">LMG 29321</strain>
    </source>
</reference>
<comment type="caution">
    <text evidence="7">Lacks conserved residue(s) required for the propagation of feature annotation.</text>
</comment>
<feature type="domain" description="RNA polymerase sigma-70" evidence="10">
    <location>
        <begin position="297"/>
        <end position="323"/>
    </location>
</feature>
<keyword evidence="3 7" id="KW-0346">Stress response</keyword>
<keyword evidence="12" id="KW-1185">Reference proteome</keyword>
<comment type="subcellular location">
    <subcellularLocation>
        <location evidence="7">Cytoplasm</location>
    </subcellularLocation>
</comment>
<dbReference type="PANTHER" id="PTHR30376">
    <property type="entry name" value="SIGMA FACTOR RPOH HEAT SHOCK RELATED"/>
    <property type="match status" value="1"/>
</dbReference>
<organism evidence="11 12">
    <name type="scientific">Caballeronia calidae</name>
    <dbReference type="NCBI Taxonomy" id="1777139"/>
    <lineage>
        <taxon>Bacteria</taxon>
        <taxon>Pseudomonadati</taxon>
        <taxon>Pseudomonadota</taxon>
        <taxon>Betaproteobacteria</taxon>
        <taxon>Burkholderiales</taxon>
        <taxon>Burkholderiaceae</taxon>
        <taxon>Caballeronia</taxon>
    </lineage>
</organism>